<sequence>MKKILILLLLSMYIIGCSNIYVGRDERGNILAEVYESPERVIDEYYRAIKRGDEKFLNELFVVDPQIDLQKPLPEIQYKIRGRRIITANEAWQRNQTSSSNKLQEGDFEVVVEEILSKTSEEITFILRRIDNRWKIYSHSLGYYI</sequence>
<protein>
    <submittedName>
        <fullName evidence="1">Uncharacterized protein</fullName>
    </submittedName>
</protein>
<proteinExistence type="predicted"/>
<keyword evidence="2" id="KW-1185">Reference proteome</keyword>
<dbReference type="EMBL" id="BSDY01000043">
    <property type="protein sequence ID" value="GLI58284.1"/>
    <property type="molecule type" value="Genomic_DNA"/>
</dbReference>
<dbReference type="SUPFAM" id="SSF54427">
    <property type="entry name" value="NTF2-like"/>
    <property type="match status" value="1"/>
</dbReference>
<dbReference type="RefSeq" id="WP_281838016.1">
    <property type="nucleotide sequence ID" value="NZ_BSDY01000043.1"/>
</dbReference>
<name>A0A9W6GNH0_9FUSO</name>
<dbReference type="AlphaFoldDB" id="A0A9W6GNH0"/>
<dbReference type="Proteomes" id="UP001144471">
    <property type="component" value="Unassembled WGS sequence"/>
</dbReference>
<dbReference type="InterPro" id="IPR032710">
    <property type="entry name" value="NTF2-like_dom_sf"/>
</dbReference>
<evidence type="ECO:0000313" key="2">
    <source>
        <dbReference type="Proteomes" id="UP001144471"/>
    </source>
</evidence>
<comment type="caution">
    <text evidence="1">The sequence shown here is derived from an EMBL/GenBank/DDBJ whole genome shotgun (WGS) entry which is preliminary data.</text>
</comment>
<evidence type="ECO:0000313" key="1">
    <source>
        <dbReference type="EMBL" id="GLI58284.1"/>
    </source>
</evidence>
<organism evidence="1 2">
    <name type="scientific">Propionigenium maris DSM 9537</name>
    <dbReference type="NCBI Taxonomy" id="1123000"/>
    <lineage>
        <taxon>Bacteria</taxon>
        <taxon>Fusobacteriati</taxon>
        <taxon>Fusobacteriota</taxon>
        <taxon>Fusobacteriia</taxon>
        <taxon>Fusobacteriales</taxon>
        <taxon>Fusobacteriaceae</taxon>
        <taxon>Propionigenium</taxon>
    </lineage>
</organism>
<reference evidence="1" key="1">
    <citation type="submission" date="2022-12" db="EMBL/GenBank/DDBJ databases">
        <title>Reference genome sequencing for broad-spectrum identification of bacterial and archaeal isolates by mass spectrometry.</title>
        <authorList>
            <person name="Sekiguchi Y."/>
            <person name="Tourlousse D.M."/>
        </authorList>
    </citation>
    <scope>NUCLEOTIDE SEQUENCE</scope>
    <source>
        <strain evidence="1">10succ1</strain>
    </source>
</reference>
<accession>A0A9W6GNH0</accession>
<gene>
    <name evidence="1" type="ORF">PM10SUCC1_37980</name>
</gene>